<dbReference type="InterPro" id="IPR036388">
    <property type="entry name" value="WH-like_DNA-bd_sf"/>
</dbReference>
<dbReference type="InterPro" id="IPR057727">
    <property type="entry name" value="WCX_dom"/>
</dbReference>
<dbReference type="InterPro" id="IPR013196">
    <property type="entry name" value="HTH_11"/>
</dbReference>
<comment type="caution">
    <text evidence="4">The sequence shown here is derived from an EMBL/GenBank/DDBJ whole genome shotgun (WGS) entry which is preliminary data.</text>
</comment>
<keyword evidence="4" id="KW-0238">DNA-binding</keyword>
<organism evidence="4 5">
    <name type="scientific">Amycolatopsis thermoflava</name>
    <dbReference type="NCBI Taxonomy" id="84480"/>
    <lineage>
        <taxon>Bacteria</taxon>
        <taxon>Bacillati</taxon>
        <taxon>Actinomycetota</taxon>
        <taxon>Actinomycetes</taxon>
        <taxon>Pseudonocardiales</taxon>
        <taxon>Pseudonocardiaceae</taxon>
        <taxon>Amycolatopsis</taxon>
        <taxon>Amycolatopsis methanolica group</taxon>
    </lineage>
</organism>
<dbReference type="InterPro" id="IPR028349">
    <property type="entry name" value="PafC-like"/>
</dbReference>
<protein>
    <submittedName>
        <fullName evidence="4">Putative DNA-binding transcriptional regulator YafY</fullName>
    </submittedName>
</protein>
<dbReference type="AlphaFoldDB" id="A0A3N2GTE5"/>
<dbReference type="EMBL" id="RKHY01000001">
    <property type="protein sequence ID" value="ROS39931.1"/>
    <property type="molecule type" value="Genomic_DNA"/>
</dbReference>
<feature type="domain" description="WYL" evidence="2">
    <location>
        <begin position="134"/>
        <end position="200"/>
    </location>
</feature>
<gene>
    <name evidence="4" type="ORF">EDD35_2249</name>
</gene>
<dbReference type="InterPro" id="IPR036390">
    <property type="entry name" value="WH_DNA-bd_sf"/>
</dbReference>
<dbReference type="PANTHER" id="PTHR34580">
    <property type="match status" value="1"/>
</dbReference>
<dbReference type="SUPFAM" id="SSF46785">
    <property type="entry name" value="Winged helix' DNA-binding domain"/>
    <property type="match status" value="1"/>
</dbReference>
<dbReference type="GO" id="GO:0003677">
    <property type="term" value="F:DNA binding"/>
    <property type="evidence" value="ECO:0007669"/>
    <property type="project" value="UniProtKB-KW"/>
</dbReference>
<dbReference type="Pfam" id="PF08279">
    <property type="entry name" value="HTH_11"/>
    <property type="match status" value="1"/>
</dbReference>
<accession>A0A3N2GTE5</accession>
<feature type="domain" description="WCX" evidence="3">
    <location>
        <begin position="233"/>
        <end position="306"/>
    </location>
</feature>
<dbReference type="Gene3D" id="1.10.10.10">
    <property type="entry name" value="Winged helix-like DNA-binding domain superfamily/Winged helix DNA-binding domain"/>
    <property type="match status" value="1"/>
</dbReference>
<feature type="domain" description="Helix-turn-helix type 11" evidence="1">
    <location>
        <begin position="4"/>
        <end position="54"/>
    </location>
</feature>
<dbReference type="Pfam" id="PF13280">
    <property type="entry name" value="WYL"/>
    <property type="match status" value="1"/>
</dbReference>
<proteinExistence type="predicted"/>
<evidence type="ECO:0000313" key="4">
    <source>
        <dbReference type="EMBL" id="ROS39931.1"/>
    </source>
</evidence>
<evidence type="ECO:0000313" key="5">
    <source>
        <dbReference type="Proteomes" id="UP000274843"/>
    </source>
</evidence>
<dbReference type="InterPro" id="IPR026881">
    <property type="entry name" value="WYL_dom"/>
</dbReference>
<keyword evidence="5" id="KW-1185">Reference proteome</keyword>
<evidence type="ECO:0000259" key="1">
    <source>
        <dbReference type="Pfam" id="PF08279"/>
    </source>
</evidence>
<dbReference type="PANTHER" id="PTHR34580:SF1">
    <property type="entry name" value="PROTEIN PAFC"/>
    <property type="match status" value="1"/>
</dbReference>
<evidence type="ECO:0000259" key="3">
    <source>
        <dbReference type="Pfam" id="PF25583"/>
    </source>
</evidence>
<dbReference type="PROSITE" id="PS52050">
    <property type="entry name" value="WYL"/>
    <property type="match status" value="1"/>
</dbReference>
<dbReference type="Pfam" id="PF25583">
    <property type="entry name" value="WCX"/>
    <property type="match status" value="1"/>
</dbReference>
<evidence type="ECO:0000259" key="2">
    <source>
        <dbReference type="Pfam" id="PF13280"/>
    </source>
</evidence>
<reference evidence="4 5" key="1">
    <citation type="submission" date="2018-11" db="EMBL/GenBank/DDBJ databases">
        <title>Sequencing the genomes of 1000 actinobacteria strains.</title>
        <authorList>
            <person name="Klenk H.-P."/>
        </authorList>
    </citation>
    <scope>NUCLEOTIDE SEQUENCE [LARGE SCALE GENOMIC DNA]</scope>
    <source>
        <strain evidence="4 5">DSM 44348</strain>
    </source>
</reference>
<dbReference type="PIRSF" id="PIRSF016838">
    <property type="entry name" value="PafC"/>
    <property type="match status" value="1"/>
</dbReference>
<dbReference type="Proteomes" id="UP000274843">
    <property type="component" value="Unassembled WGS sequence"/>
</dbReference>
<sequence>MSMLLLLQARGTMTARELADELEVSVRTVYRDVESLGAAGVPVYGEPGHDGGYRLLDGYQTRLTGLTGAEAESLFLTGVPSAAAELGLAAAVTTAQLKLKAALPAGLRDRVSRIAERFHLDAPSWYHDADDTPHLAAIAGAVWNRHPARIRYLRWAEPHETSRVVEPHGLVLKAGRWYLVARRDGQFRTYRVARILSAEVLPGTFERASGFRLAEYWDTYLDQFDRRRHRDVAVVRLSGHGLERLSGLLAPAIPAGGPGADGWTEVRIPIESVEWALPELLKLGADAEVLAPLELRERIVATLSAMSGLYG</sequence>
<name>A0A3N2GTE5_9PSEU</name>
<dbReference type="InterPro" id="IPR051534">
    <property type="entry name" value="CBASS_pafABC_assoc_protein"/>
</dbReference>